<dbReference type="OrthoDB" id="4521980at2759"/>
<dbReference type="AlphaFoldDB" id="A0A4Q4SYX1"/>
<evidence type="ECO:0000313" key="1">
    <source>
        <dbReference type="EMBL" id="RYO88117.1"/>
    </source>
</evidence>
<dbReference type="STRING" id="155417.A0A4Q4SYX1"/>
<reference evidence="1 2" key="1">
    <citation type="submission" date="2018-06" db="EMBL/GenBank/DDBJ databases">
        <title>Complete Genomes of Monosporascus.</title>
        <authorList>
            <person name="Robinson A.J."/>
            <person name="Natvig D.O."/>
        </authorList>
    </citation>
    <scope>NUCLEOTIDE SEQUENCE [LARGE SCALE GENOMIC DNA]</scope>
    <source>
        <strain evidence="1 2">CBS 110550</strain>
    </source>
</reference>
<dbReference type="EMBL" id="QJNU01000729">
    <property type="protein sequence ID" value="RYO88117.1"/>
    <property type="molecule type" value="Genomic_DNA"/>
</dbReference>
<comment type="caution">
    <text evidence="1">The sequence shown here is derived from an EMBL/GenBank/DDBJ whole genome shotgun (WGS) entry which is preliminary data.</text>
</comment>
<name>A0A4Q4SYX1_9PEZI</name>
<sequence length="121" mass="13168">MRNPVTALWNLGVSRNDFDKLLQGFQPAVMEDRWMCRADAPDARGDIVVHVHRSWTGDEQLRIKVTAPAPGGAASAHPNGRPATITDITWDKGNGSFLATEEEAKDLATAVCRGVLGCELR</sequence>
<dbReference type="Proteomes" id="UP000293360">
    <property type="component" value="Unassembled WGS sequence"/>
</dbReference>
<keyword evidence="2" id="KW-1185">Reference proteome</keyword>
<proteinExistence type="predicted"/>
<accession>A0A4Q4SYX1</accession>
<evidence type="ECO:0000313" key="2">
    <source>
        <dbReference type="Proteomes" id="UP000293360"/>
    </source>
</evidence>
<organism evidence="1 2">
    <name type="scientific">Monosporascus ibericus</name>
    <dbReference type="NCBI Taxonomy" id="155417"/>
    <lineage>
        <taxon>Eukaryota</taxon>
        <taxon>Fungi</taxon>
        <taxon>Dikarya</taxon>
        <taxon>Ascomycota</taxon>
        <taxon>Pezizomycotina</taxon>
        <taxon>Sordariomycetes</taxon>
        <taxon>Xylariomycetidae</taxon>
        <taxon>Xylariales</taxon>
        <taxon>Xylariales incertae sedis</taxon>
        <taxon>Monosporascus</taxon>
    </lineage>
</organism>
<protein>
    <submittedName>
        <fullName evidence="1">Uncharacterized protein</fullName>
    </submittedName>
</protein>
<gene>
    <name evidence="1" type="ORF">DL764_008768</name>
</gene>